<dbReference type="EMBL" id="LT607752">
    <property type="protein sequence ID" value="SCG79428.1"/>
    <property type="molecule type" value="Genomic_DNA"/>
</dbReference>
<dbReference type="AlphaFoldDB" id="A0A109IGN0"/>
<dbReference type="InterPro" id="IPR007627">
    <property type="entry name" value="RNA_pol_sigma70_r2"/>
</dbReference>
<sequence>MDEDDRARLAEFVASRAPALMRVAYLLTGDRHAAEDLFQSALAKTIPRWRDLRHTDPEGYLRTVMYREQVSWWRRLRRYRETLLTGGDDRAGPDLFGGTDVRLAMRAALRALPAAQRTVVVLRYYEDLTETQVAAALGCSVGTVRSRTHRAVARLRQLLPDIELLEVRR</sequence>
<keyword evidence="4" id="KW-0238">DNA-binding</keyword>
<dbReference type="NCBIfam" id="TIGR02937">
    <property type="entry name" value="sigma70-ECF"/>
    <property type="match status" value="1"/>
</dbReference>
<dbReference type="Pfam" id="PF08281">
    <property type="entry name" value="Sigma70_r4_2"/>
    <property type="match status" value="1"/>
</dbReference>
<evidence type="ECO:0000256" key="5">
    <source>
        <dbReference type="ARBA" id="ARBA00023163"/>
    </source>
</evidence>
<evidence type="ECO:0000256" key="4">
    <source>
        <dbReference type="ARBA" id="ARBA00023125"/>
    </source>
</evidence>
<dbReference type="GO" id="GO:0006352">
    <property type="term" value="P:DNA-templated transcription initiation"/>
    <property type="evidence" value="ECO:0007669"/>
    <property type="project" value="InterPro"/>
</dbReference>
<keyword evidence="5" id="KW-0804">Transcription</keyword>
<feature type="domain" description="RNA polymerase sigma factor 70 region 4 type 2" evidence="7">
    <location>
        <begin position="103"/>
        <end position="155"/>
    </location>
</feature>
<dbReference type="PANTHER" id="PTHR43133">
    <property type="entry name" value="RNA POLYMERASE ECF-TYPE SIGMA FACTO"/>
    <property type="match status" value="1"/>
</dbReference>
<evidence type="ECO:0000256" key="2">
    <source>
        <dbReference type="ARBA" id="ARBA00023015"/>
    </source>
</evidence>
<dbReference type="InterPro" id="IPR014325">
    <property type="entry name" value="RNA_pol_sigma-E_actinobac"/>
</dbReference>
<dbReference type="SUPFAM" id="SSF88659">
    <property type="entry name" value="Sigma3 and sigma4 domains of RNA polymerase sigma factors"/>
    <property type="match status" value="1"/>
</dbReference>
<gene>
    <name evidence="8" type="ORF">GA0070623_4643</name>
</gene>
<evidence type="ECO:0000313" key="9">
    <source>
        <dbReference type="Proteomes" id="UP000198226"/>
    </source>
</evidence>
<dbReference type="InterPro" id="IPR039425">
    <property type="entry name" value="RNA_pol_sigma-70-like"/>
</dbReference>
<dbReference type="InterPro" id="IPR013249">
    <property type="entry name" value="RNA_pol_sigma70_r4_t2"/>
</dbReference>
<dbReference type="CDD" id="cd06171">
    <property type="entry name" value="Sigma70_r4"/>
    <property type="match status" value="1"/>
</dbReference>
<dbReference type="InterPro" id="IPR014284">
    <property type="entry name" value="RNA_pol_sigma-70_dom"/>
</dbReference>
<dbReference type="GO" id="GO:0016987">
    <property type="term" value="F:sigma factor activity"/>
    <property type="evidence" value="ECO:0007669"/>
    <property type="project" value="UniProtKB-KW"/>
</dbReference>
<protein>
    <submittedName>
        <fullName evidence="8">RNA polymerase sigma-70 factor, sigma-E family</fullName>
    </submittedName>
</protein>
<keyword evidence="2" id="KW-0805">Transcription regulation</keyword>
<reference evidence="9" key="1">
    <citation type="submission" date="2016-06" db="EMBL/GenBank/DDBJ databases">
        <authorList>
            <person name="Varghese N."/>
            <person name="Submissions Spin"/>
        </authorList>
    </citation>
    <scope>NUCLEOTIDE SEQUENCE [LARGE SCALE GENOMIC DNA]</scope>
    <source>
        <strain evidence="9">DSM 44983</strain>
    </source>
</reference>
<dbReference type="InterPro" id="IPR013324">
    <property type="entry name" value="RNA_pol_sigma_r3/r4-like"/>
</dbReference>
<evidence type="ECO:0000256" key="3">
    <source>
        <dbReference type="ARBA" id="ARBA00023082"/>
    </source>
</evidence>
<keyword evidence="9" id="KW-1185">Reference proteome</keyword>
<dbReference type="NCBIfam" id="TIGR02983">
    <property type="entry name" value="SigE-fam_strep"/>
    <property type="match status" value="1"/>
</dbReference>
<dbReference type="Pfam" id="PF04542">
    <property type="entry name" value="Sigma70_r2"/>
    <property type="match status" value="1"/>
</dbReference>
<dbReference type="InterPro" id="IPR013325">
    <property type="entry name" value="RNA_pol_sigma_r2"/>
</dbReference>
<evidence type="ECO:0000259" key="7">
    <source>
        <dbReference type="Pfam" id="PF08281"/>
    </source>
</evidence>
<evidence type="ECO:0000313" key="8">
    <source>
        <dbReference type="EMBL" id="SCG79428.1"/>
    </source>
</evidence>
<feature type="domain" description="RNA polymerase sigma-70 region 2" evidence="6">
    <location>
        <begin position="13"/>
        <end position="78"/>
    </location>
</feature>
<dbReference type="SUPFAM" id="SSF88946">
    <property type="entry name" value="Sigma2 domain of RNA polymerase sigma factors"/>
    <property type="match status" value="1"/>
</dbReference>
<name>A0A109IGN0_9ACTN</name>
<keyword evidence="3" id="KW-0731">Sigma factor</keyword>
<evidence type="ECO:0000256" key="1">
    <source>
        <dbReference type="ARBA" id="ARBA00010641"/>
    </source>
</evidence>
<comment type="similarity">
    <text evidence="1">Belongs to the sigma-70 factor family. ECF subfamily.</text>
</comment>
<dbReference type="RefSeq" id="WP_067313699.1">
    <property type="nucleotide sequence ID" value="NZ_LRMV01000168.1"/>
</dbReference>
<dbReference type="Gene3D" id="1.10.1740.10">
    <property type="match status" value="1"/>
</dbReference>
<organism evidence="8 9">
    <name type="scientific">Micromonospora rifamycinica</name>
    <dbReference type="NCBI Taxonomy" id="291594"/>
    <lineage>
        <taxon>Bacteria</taxon>
        <taxon>Bacillati</taxon>
        <taxon>Actinomycetota</taxon>
        <taxon>Actinomycetes</taxon>
        <taxon>Micromonosporales</taxon>
        <taxon>Micromonosporaceae</taxon>
        <taxon>Micromonospora</taxon>
    </lineage>
</organism>
<proteinExistence type="inferred from homology"/>
<dbReference type="Proteomes" id="UP000198226">
    <property type="component" value="Chromosome I"/>
</dbReference>
<accession>A0A109IGN0</accession>
<dbReference type="Gene3D" id="1.10.10.10">
    <property type="entry name" value="Winged helix-like DNA-binding domain superfamily/Winged helix DNA-binding domain"/>
    <property type="match status" value="1"/>
</dbReference>
<evidence type="ECO:0000259" key="6">
    <source>
        <dbReference type="Pfam" id="PF04542"/>
    </source>
</evidence>
<dbReference type="OrthoDB" id="3692620at2"/>
<dbReference type="PANTHER" id="PTHR43133:SF50">
    <property type="entry name" value="ECF RNA POLYMERASE SIGMA FACTOR SIGM"/>
    <property type="match status" value="1"/>
</dbReference>
<dbReference type="InterPro" id="IPR036388">
    <property type="entry name" value="WH-like_DNA-bd_sf"/>
</dbReference>
<dbReference type="GO" id="GO:0003677">
    <property type="term" value="F:DNA binding"/>
    <property type="evidence" value="ECO:0007669"/>
    <property type="project" value="UniProtKB-KW"/>
</dbReference>